<evidence type="ECO:0000256" key="3">
    <source>
        <dbReference type="SAM" id="MobiDB-lite"/>
    </source>
</evidence>
<feature type="domain" description="AB hydrolase-1" evidence="5">
    <location>
        <begin position="53"/>
        <end position="298"/>
    </location>
</feature>
<dbReference type="Pfam" id="PF00501">
    <property type="entry name" value="AMP-binding"/>
    <property type="match status" value="1"/>
</dbReference>
<feature type="domain" description="AMP-dependent synthetase/ligase" evidence="4">
    <location>
        <begin position="363"/>
        <end position="738"/>
    </location>
</feature>
<dbReference type="InterPro" id="IPR000073">
    <property type="entry name" value="AB_hydrolase_1"/>
</dbReference>
<name>A0A367YQ92_9ACTN</name>
<protein>
    <submittedName>
        <fullName evidence="6">Alpha/beta fold hydrolase</fullName>
    </submittedName>
</protein>
<evidence type="ECO:0000313" key="6">
    <source>
        <dbReference type="EMBL" id="RCK68004.1"/>
    </source>
</evidence>
<comment type="similarity">
    <text evidence="1">Belongs to the ATP-dependent AMP-binding enzyme family.</text>
</comment>
<evidence type="ECO:0000256" key="2">
    <source>
        <dbReference type="ARBA" id="ARBA00022598"/>
    </source>
</evidence>
<keyword evidence="6" id="KW-0378">Hydrolase</keyword>
<comment type="caution">
    <text evidence="6">The sequence shown here is derived from an EMBL/GenBank/DDBJ whole genome shotgun (WGS) entry which is preliminary data.</text>
</comment>
<keyword evidence="2" id="KW-0436">Ligase</keyword>
<sequence length="900" mass="94779">MVSRLADGPGPLPGFDPSWSRSVTAPDAEGVPRRWHLLDTAADRPLSEVAGLPTLVCLHGNPTWSYLWRGLLAGVRPGWRVVAPDQLGMGWSEPAAGTLERPRRLAQRIEDLDRLVAALGLTGPLVAVGHDWGGPVVTGWAVRHRDRVRALVLANTAVHQDPSTTFSGLIRLARQPLLVGPVCVGTDTFVRGAAALSRPPLPADVRAALRSPYRTPERRGRVGQFVADVPLEEDHPTRATLQAVADRVAGWDVPALLLRGTRDPVFTEAHLRDLVARLPRADVHRYEGASHLVTEDRPDHAATVWRWLDRLALDEPAADQGPGPAPQRPEPTPQRPEPTPQRPEPVEGRSPATRPPWWRQTARADDPATAVAEMATGRTIGFDALERDVVAVARGLLAAGVRPGQRVATLVRPGIDLTVLVYACWRIGAVIVVADAGLGVGPLGRALRGAGPDVVVGFPGALAAVAALRVPGRRMLAGSLPPAARRALRVEHDLDQLRALGTGSDADLDAVRAGAGDDPDCAVLFTSGATGPPKGVVYRLSQIGAQLEVLRETMGFGPEDRFVAAFAPFALYGPALGVPAVVPDMDVTAPATLTAGTLAAAVERVGATVVFASPAALANVVATADALDERGRRALAGVQRLMSAGAPVPAALLRRVAAVVPSAELHTPYGMTEALPATDITLAEIEEAGVGEGVCVGRPRPGVELRISPLPATPDAPDGDPTDQPGVTGEIWVGAAHVKDRYDRLWATEDAARPAPGWHRTGDVGHLDEIGRLWVEGRRVHVVHTAGGPLTPVGVEQRVEALDGVRQACVAGVGPVGTQQVVVVVVPEDAGRRPALLGPPELAAEVRRVAGVDVAAVLCVAALPVDIRHQSKIDRTAVSVWAGRALAGRRPGRLVRGLRA</sequence>
<gene>
    <name evidence="6" type="ORF">DT076_18275</name>
</gene>
<feature type="region of interest" description="Disordered" evidence="3">
    <location>
        <begin position="1"/>
        <end position="26"/>
    </location>
</feature>
<dbReference type="PRINTS" id="PR00111">
    <property type="entry name" value="ABHYDROLASE"/>
</dbReference>
<keyword evidence="7" id="KW-1185">Reference proteome</keyword>
<organism evidence="6 7">
    <name type="scientific">Desertihabitans brevis</name>
    <dbReference type="NCBI Taxonomy" id="2268447"/>
    <lineage>
        <taxon>Bacteria</taxon>
        <taxon>Bacillati</taxon>
        <taxon>Actinomycetota</taxon>
        <taxon>Actinomycetes</taxon>
        <taxon>Propionibacteriales</taxon>
        <taxon>Propionibacteriaceae</taxon>
        <taxon>Desertihabitans</taxon>
    </lineage>
</organism>
<dbReference type="InterPro" id="IPR000873">
    <property type="entry name" value="AMP-dep_synth/lig_dom"/>
</dbReference>
<dbReference type="SUPFAM" id="SSF56801">
    <property type="entry name" value="Acetyl-CoA synthetase-like"/>
    <property type="match status" value="1"/>
</dbReference>
<dbReference type="GO" id="GO:0006631">
    <property type="term" value="P:fatty acid metabolic process"/>
    <property type="evidence" value="ECO:0007669"/>
    <property type="project" value="TreeGrafter"/>
</dbReference>
<reference evidence="6 7" key="1">
    <citation type="submission" date="2018-07" db="EMBL/GenBank/DDBJ databases">
        <title>Desertimonas flava gen. nov. sp. nov.</title>
        <authorList>
            <person name="Liu S."/>
        </authorList>
    </citation>
    <scope>NUCLEOTIDE SEQUENCE [LARGE SCALE GENOMIC DNA]</scope>
    <source>
        <strain evidence="6 7">16Sb5-5</strain>
    </source>
</reference>
<proteinExistence type="inferred from homology"/>
<dbReference type="Gene3D" id="3.40.50.1820">
    <property type="entry name" value="alpha/beta hydrolase"/>
    <property type="match status" value="1"/>
</dbReference>
<dbReference type="EMBL" id="QOUI01000015">
    <property type="protein sequence ID" value="RCK68004.1"/>
    <property type="molecule type" value="Genomic_DNA"/>
</dbReference>
<dbReference type="GO" id="GO:0016787">
    <property type="term" value="F:hydrolase activity"/>
    <property type="evidence" value="ECO:0007669"/>
    <property type="project" value="UniProtKB-KW"/>
</dbReference>
<dbReference type="GO" id="GO:0031956">
    <property type="term" value="F:medium-chain fatty acid-CoA ligase activity"/>
    <property type="evidence" value="ECO:0007669"/>
    <property type="project" value="TreeGrafter"/>
</dbReference>
<feature type="region of interest" description="Disordered" evidence="3">
    <location>
        <begin position="315"/>
        <end position="368"/>
    </location>
</feature>
<evidence type="ECO:0000259" key="4">
    <source>
        <dbReference type="Pfam" id="PF00501"/>
    </source>
</evidence>
<accession>A0A367YQ92</accession>
<evidence type="ECO:0000256" key="1">
    <source>
        <dbReference type="ARBA" id="ARBA00006432"/>
    </source>
</evidence>
<dbReference type="Proteomes" id="UP000252770">
    <property type="component" value="Unassembled WGS sequence"/>
</dbReference>
<feature type="compositionally biased region" description="Pro residues" evidence="3">
    <location>
        <begin position="323"/>
        <end position="343"/>
    </location>
</feature>
<dbReference type="PANTHER" id="PTHR43201:SF5">
    <property type="entry name" value="MEDIUM-CHAIN ACYL-COA LIGASE ACSF2, MITOCHONDRIAL"/>
    <property type="match status" value="1"/>
</dbReference>
<dbReference type="InterPro" id="IPR042099">
    <property type="entry name" value="ANL_N_sf"/>
</dbReference>
<dbReference type="AlphaFoldDB" id="A0A367YQ92"/>
<dbReference type="Pfam" id="PF00561">
    <property type="entry name" value="Abhydrolase_1"/>
    <property type="match status" value="1"/>
</dbReference>
<dbReference type="SUPFAM" id="SSF53474">
    <property type="entry name" value="alpha/beta-Hydrolases"/>
    <property type="match status" value="1"/>
</dbReference>
<evidence type="ECO:0000259" key="5">
    <source>
        <dbReference type="Pfam" id="PF00561"/>
    </source>
</evidence>
<dbReference type="PANTHER" id="PTHR43201">
    <property type="entry name" value="ACYL-COA SYNTHETASE"/>
    <property type="match status" value="1"/>
</dbReference>
<dbReference type="Gene3D" id="3.40.50.12780">
    <property type="entry name" value="N-terminal domain of ligase-like"/>
    <property type="match status" value="1"/>
</dbReference>
<evidence type="ECO:0000313" key="7">
    <source>
        <dbReference type="Proteomes" id="UP000252770"/>
    </source>
</evidence>
<dbReference type="InterPro" id="IPR029058">
    <property type="entry name" value="AB_hydrolase_fold"/>
</dbReference>